<feature type="region of interest" description="Disordered" evidence="2">
    <location>
        <begin position="35"/>
        <end position="58"/>
    </location>
</feature>
<dbReference type="InterPro" id="IPR003715">
    <property type="entry name" value="Poly_export_N"/>
</dbReference>
<comment type="caution">
    <text evidence="6">The sequence shown here is derived from an EMBL/GenBank/DDBJ whole genome shotgun (WGS) entry which is preliminary data.</text>
</comment>
<evidence type="ECO:0000259" key="5">
    <source>
        <dbReference type="Pfam" id="PF10531"/>
    </source>
</evidence>
<feature type="domain" description="Soluble ligand binding" evidence="5">
    <location>
        <begin position="152"/>
        <end position="186"/>
    </location>
</feature>
<dbReference type="Gene3D" id="3.30.1950.10">
    <property type="entry name" value="wza like domain"/>
    <property type="match status" value="1"/>
</dbReference>
<keyword evidence="7" id="KW-1185">Reference proteome</keyword>
<dbReference type="InterPro" id="IPR019554">
    <property type="entry name" value="Soluble_ligand-bd"/>
</dbReference>
<dbReference type="Gene3D" id="3.10.560.10">
    <property type="entry name" value="Outer membrane lipoprotein wza domain like"/>
    <property type="match status" value="2"/>
</dbReference>
<sequence length="341" mass="36272">MQEFRFGRKNWAIPALTGLLALTSWTALAQGNAAPKVGGTSTFDSPGANEGQGANNRRRLTTLTPVPEDFSNLKLSPGFLLSMDVYDAPELSTDLRIDTQGNVVVPMVGSVHIQGETMTEAAASIGQRLKDGKILNNPQVNLNITQYSGQNVSVLGEVHTPGRIELLAPHSLDDVIALAGGETELAGNTIEIRHAPGVTPQKETIHFSRSSDDPTMNDVSVRPGDTVTVRRAGVVYVLGGVTRPGGYVMQEGGELDVAQALSMAYGTTMGAAVGSMRIIRKLPDGKVQEIPVAYRDIEKGKAPAPRLQAEDLLYVPISKVKTVLTTSLLSATSSAALYVYH</sequence>
<dbReference type="PANTHER" id="PTHR33619">
    <property type="entry name" value="POLYSACCHARIDE EXPORT PROTEIN GFCE-RELATED"/>
    <property type="match status" value="1"/>
</dbReference>
<protein>
    <submittedName>
        <fullName evidence="6">Polysaccharide export outer membrane protein</fullName>
    </submittedName>
</protein>
<dbReference type="Proteomes" id="UP000568106">
    <property type="component" value="Unassembled WGS sequence"/>
</dbReference>
<dbReference type="GO" id="GO:0015159">
    <property type="term" value="F:polysaccharide transmembrane transporter activity"/>
    <property type="evidence" value="ECO:0007669"/>
    <property type="project" value="InterPro"/>
</dbReference>
<evidence type="ECO:0000313" key="6">
    <source>
        <dbReference type="EMBL" id="MBB5315604.1"/>
    </source>
</evidence>
<evidence type="ECO:0000256" key="1">
    <source>
        <dbReference type="ARBA" id="ARBA00022729"/>
    </source>
</evidence>
<dbReference type="InterPro" id="IPR049712">
    <property type="entry name" value="Poly_export"/>
</dbReference>
<feature type="domain" description="Polysaccharide export protein N-terminal" evidence="4">
    <location>
        <begin position="71"/>
        <end position="144"/>
    </location>
</feature>
<keyword evidence="1 3" id="KW-0732">Signal</keyword>
<evidence type="ECO:0000256" key="3">
    <source>
        <dbReference type="SAM" id="SignalP"/>
    </source>
</evidence>
<feature type="domain" description="Soluble ligand binding" evidence="5">
    <location>
        <begin position="234"/>
        <end position="290"/>
    </location>
</feature>
<dbReference type="AlphaFoldDB" id="A0A7W8IEB5"/>
<dbReference type="Pfam" id="PF02563">
    <property type="entry name" value="Poly_export"/>
    <property type="match status" value="1"/>
</dbReference>
<feature type="chain" id="PRO_5031087567" evidence="3">
    <location>
        <begin position="30"/>
        <end position="341"/>
    </location>
</feature>
<accession>A0A7W8IEB5</accession>
<evidence type="ECO:0000259" key="4">
    <source>
        <dbReference type="Pfam" id="PF02563"/>
    </source>
</evidence>
<evidence type="ECO:0000256" key="2">
    <source>
        <dbReference type="SAM" id="MobiDB-lite"/>
    </source>
</evidence>
<evidence type="ECO:0000313" key="7">
    <source>
        <dbReference type="Proteomes" id="UP000568106"/>
    </source>
</evidence>
<reference evidence="6" key="1">
    <citation type="submission" date="2020-08" db="EMBL/GenBank/DDBJ databases">
        <title>Genomic Encyclopedia of Type Strains, Phase IV (KMG-V): Genome sequencing to study the core and pangenomes of soil and plant-associated prokaryotes.</title>
        <authorList>
            <person name="Whitman W."/>
        </authorList>
    </citation>
    <scope>NUCLEOTIDE SEQUENCE [LARGE SCALE GENOMIC DNA]</scope>
    <source>
        <strain evidence="6">M8UP27</strain>
    </source>
</reference>
<dbReference type="EMBL" id="JACHDY010000001">
    <property type="protein sequence ID" value="MBB5315604.1"/>
    <property type="molecule type" value="Genomic_DNA"/>
</dbReference>
<gene>
    <name evidence="6" type="ORF">HDF09_000254</name>
</gene>
<dbReference type="PANTHER" id="PTHR33619:SF3">
    <property type="entry name" value="POLYSACCHARIDE EXPORT PROTEIN GFCE-RELATED"/>
    <property type="match status" value="1"/>
</dbReference>
<dbReference type="Pfam" id="PF10531">
    <property type="entry name" value="SLBB"/>
    <property type="match status" value="2"/>
</dbReference>
<organism evidence="6 7">
    <name type="scientific">Tunturiibacter empetritectus</name>
    <dbReference type="NCBI Taxonomy" id="3069691"/>
    <lineage>
        <taxon>Bacteria</taxon>
        <taxon>Pseudomonadati</taxon>
        <taxon>Acidobacteriota</taxon>
        <taxon>Terriglobia</taxon>
        <taxon>Terriglobales</taxon>
        <taxon>Acidobacteriaceae</taxon>
        <taxon>Tunturiibacter</taxon>
    </lineage>
</organism>
<proteinExistence type="predicted"/>
<name>A0A7W8IEB5_9BACT</name>
<feature type="signal peptide" evidence="3">
    <location>
        <begin position="1"/>
        <end position="29"/>
    </location>
</feature>